<evidence type="ECO:0000259" key="2">
    <source>
        <dbReference type="Pfam" id="PF00535"/>
    </source>
</evidence>
<dbReference type="PANTHER" id="PTHR22916:SF3">
    <property type="entry name" value="UDP-GLCNAC:BETAGAL BETA-1,3-N-ACETYLGLUCOSAMINYLTRANSFERASE-LIKE PROTEIN 1"/>
    <property type="match status" value="1"/>
</dbReference>
<dbReference type="OrthoDB" id="206708at2759"/>
<feature type="region of interest" description="Disordered" evidence="1">
    <location>
        <begin position="1"/>
        <end position="29"/>
    </location>
</feature>
<dbReference type="InterPro" id="IPR001173">
    <property type="entry name" value="Glyco_trans_2-like"/>
</dbReference>
<comment type="caution">
    <text evidence="3">The sequence shown here is derived from an EMBL/GenBank/DDBJ whole genome shotgun (WGS) entry which is preliminary data.</text>
</comment>
<feature type="compositionally biased region" description="Low complexity" evidence="1">
    <location>
        <begin position="1"/>
        <end position="19"/>
    </location>
</feature>
<name>A0A811ULK0_CERCA</name>
<dbReference type="PANTHER" id="PTHR22916">
    <property type="entry name" value="GLYCOSYLTRANSFERASE"/>
    <property type="match status" value="1"/>
</dbReference>
<sequence length="338" mass="39478">MQKKQQQQQKTQQQHQQSKQMHREQHKHVDHELLLSSIEQAAAEKVERECVFQIEVCVFDDCSTDGTAEILTFWQRKFHRHRIRMHIVRNESEKPKGVGYGRNRAIEIASGTYLCFQDIDDEMLPTRIQMQYALACCNKDALIGCKFVRTPANSTCRFTRWANDLDDSKLALQIYTSNGPTVIMPTWLCHRKVYDRITGGFSEHGHGTPEDLIFFYAHLDGGGRVLRVNECLLLYRYHPAATTFSIVAETIWQLRMQHLLAHVLFREPWSNGFTIWNAGKCGRKFFAIYRRLSSAMCVPFVMWMKRKLTKLTITTMRKCIVSLTQCPLYTLHKRVLRC</sequence>
<evidence type="ECO:0000313" key="4">
    <source>
        <dbReference type="Proteomes" id="UP000606786"/>
    </source>
</evidence>
<dbReference type="SUPFAM" id="SSF53448">
    <property type="entry name" value="Nucleotide-diphospho-sugar transferases"/>
    <property type="match status" value="1"/>
</dbReference>
<protein>
    <submittedName>
        <fullName evidence="3">(Mediterranean fruit fly) hypothetical protein</fullName>
    </submittedName>
</protein>
<organism evidence="3 4">
    <name type="scientific">Ceratitis capitata</name>
    <name type="common">Mediterranean fruit fly</name>
    <name type="synonym">Tephritis capitata</name>
    <dbReference type="NCBI Taxonomy" id="7213"/>
    <lineage>
        <taxon>Eukaryota</taxon>
        <taxon>Metazoa</taxon>
        <taxon>Ecdysozoa</taxon>
        <taxon>Arthropoda</taxon>
        <taxon>Hexapoda</taxon>
        <taxon>Insecta</taxon>
        <taxon>Pterygota</taxon>
        <taxon>Neoptera</taxon>
        <taxon>Endopterygota</taxon>
        <taxon>Diptera</taxon>
        <taxon>Brachycera</taxon>
        <taxon>Muscomorpha</taxon>
        <taxon>Tephritoidea</taxon>
        <taxon>Tephritidae</taxon>
        <taxon>Ceratitis</taxon>
        <taxon>Ceratitis</taxon>
    </lineage>
</organism>
<dbReference type="GO" id="GO:0016758">
    <property type="term" value="F:hexosyltransferase activity"/>
    <property type="evidence" value="ECO:0007669"/>
    <property type="project" value="UniProtKB-ARBA"/>
</dbReference>
<dbReference type="InterPro" id="IPR029044">
    <property type="entry name" value="Nucleotide-diphossugar_trans"/>
</dbReference>
<keyword evidence="4" id="KW-1185">Reference proteome</keyword>
<feature type="domain" description="Glycosyltransferase 2-like" evidence="2">
    <location>
        <begin position="52"/>
        <end position="197"/>
    </location>
</feature>
<dbReference type="Proteomes" id="UP000606786">
    <property type="component" value="Unassembled WGS sequence"/>
</dbReference>
<proteinExistence type="predicted"/>
<dbReference type="AlphaFoldDB" id="A0A811ULK0"/>
<evidence type="ECO:0000256" key="1">
    <source>
        <dbReference type="SAM" id="MobiDB-lite"/>
    </source>
</evidence>
<dbReference type="Pfam" id="PF00535">
    <property type="entry name" value="Glycos_transf_2"/>
    <property type="match status" value="1"/>
</dbReference>
<evidence type="ECO:0000313" key="3">
    <source>
        <dbReference type="EMBL" id="CAD6999198.1"/>
    </source>
</evidence>
<dbReference type="Gene3D" id="3.90.550.10">
    <property type="entry name" value="Spore Coat Polysaccharide Biosynthesis Protein SpsA, Chain A"/>
    <property type="match status" value="1"/>
</dbReference>
<gene>
    <name evidence="3" type="ORF">CCAP1982_LOCUS7733</name>
</gene>
<accession>A0A811ULK0</accession>
<dbReference type="EMBL" id="CAJHJT010000012">
    <property type="protein sequence ID" value="CAD6999198.1"/>
    <property type="molecule type" value="Genomic_DNA"/>
</dbReference>
<reference evidence="3" key="1">
    <citation type="submission" date="2020-11" db="EMBL/GenBank/DDBJ databases">
        <authorList>
            <person name="Whitehead M."/>
        </authorList>
    </citation>
    <scope>NUCLEOTIDE SEQUENCE</scope>
    <source>
        <strain evidence="3">EGII</strain>
    </source>
</reference>